<gene>
    <name evidence="2" type="ORF">ACFO3F_06850</name>
</gene>
<evidence type="ECO:0000313" key="2">
    <source>
        <dbReference type="EMBL" id="MFC4554960.1"/>
    </source>
</evidence>
<dbReference type="Proteomes" id="UP001595955">
    <property type="component" value="Unassembled WGS sequence"/>
</dbReference>
<keyword evidence="1" id="KW-0732">Signal</keyword>
<sequence>MALPARARRAAALGTAAFLALGLLGGCTPAGGPGSTSRTEHSPSDAADAIADLPGISSAEVSTSTEGTANQVLLQARVAADAGYAADPADLLDYVVRQVWSTTGRRPTSAVRVDLTIEGQDLDLEALAGAIGLPGTVDTRNRYDASVHLRVEDLVEAYGRWPGDVPSPPPSLTDTVS</sequence>
<comment type="caution">
    <text evidence="2">The sequence shown here is derived from an EMBL/GenBank/DDBJ whole genome shotgun (WGS) entry which is preliminary data.</text>
</comment>
<proteinExistence type="predicted"/>
<name>A0ABV9D8I8_9MICO</name>
<evidence type="ECO:0000313" key="3">
    <source>
        <dbReference type="Proteomes" id="UP001595955"/>
    </source>
</evidence>
<accession>A0ABV9D8I8</accession>
<feature type="signal peptide" evidence="1">
    <location>
        <begin position="1"/>
        <end position="30"/>
    </location>
</feature>
<reference evidence="3" key="1">
    <citation type="journal article" date="2019" name="Int. J. Syst. Evol. Microbiol.">
        <title>The Global Catalogue of Microorganisms (GCM) 10K type strain sequencing project: providing services to taxonomists for standard genome sequencing and annotation.</title>
        <authorList>
            <consortium name="The Broad Institute Genomics Platform"/>
            <consortium name="The Broad Institute Genome Sequencing Center for Infectious Disease"/>
            <person name="Wu L."/>
            <person name="Ma J."/>
        </authorList>
    </citation>
    <scope>NUCLEOTIDE SEQUENCE [LARGE SCALE GENOMIC DNA]</scope>
    <source>
        <strain evidence="3">JCM 3369</strain>
    </source>
</reference>
<organism evidence="2 3">
    <name type="scientific">Georgenia faecalis</name>
    <dbReference type="NCBI Taxonomy" id="2483799"/>
    <lineage>
        <taxon>Bacteria</taxon>
        <taxon>Bacillati</taxon>
        <taxon>Actinomycetota</taxon>
        <taxon>Actinomycetes</taxon>
        <taxon>Micrococcales</taxon>
        <taxon>Bogoriellaceae</taxon>
        <taxon>Georgenia</taxon>
    </lineage>
</organism>
<evidence type="ECO:0000256" key="1">
    <source>
        <dbReference type="SAM" id="SignalP"/>
    </source>
</evidence>
<protein>
    <recommendedName>
        <fullName evidence="4">GerMN domain-containing protein</fullName>
    </recommendedName>
</protein>
<evidence type="ECO:0008006" key="4">
    <source>
        <dbReference type="Google" id="ProtNLM"/>
    </source>
</evidence>
<dbReference type="EMBL" id="JBHSGF010000004">
    <property type="protein sequence ID" value="MFC4554960.1"/>
    <property type="molecule type" value="Genomic_DNA"/>
</dbReference>
<keyword evidence="3" id="KW-1185">Reference proteome</keyword>
<dbReference type="PROSITE" id="PS51257">
    <property type="entry name" value="PROKAR_LIPOPROTEIN"/>
    <property type="match status" value="1"/>
</dbReference>
<feature type="chain" id="PRO_5046713398" description="GerMN domain-containing protein" evidence="1">
    <location>
        <begin position="31"/>
        <end position="177"/>
    </location>
</feature>
<dbReference type="RefSeq" id="WP_164471391.1">
    <property type="nucleotide sequence ID" value="NZ_CP033325.1"/>
</dbReference>